<dbReference type="SUPFAM" id="SSF51735">
    <property type="entry name" value="NAD(P)-binding Rossmann-fold domains"/>
    <property type="match status" value="1"/>
</dbReference>
<organism evidence="2 3">
    <name type="scientific">Saccharopolyspora mangrovi</name>
    <dbReference type="NCBI Taxonomy" id="3082379"/>
    <lineage>
        <taxon>Bacteria</taxon>
        <taxon>Bacillati</taxon>
        <taxon>Actinomycetota</taxon>
        <taxon>Actinomycetes</taxon>
        <taxon>Pseudonocardiales</taxon>
        <taxon>Pseudonocardiaceae</taxon>
        <taxon>Saccharopolyspora</taxon>
    </lineage>
</organism>
<protein>
    <submittedName>
        <fullName evidence="2">NAD(P)H-binding protein</fullName>
    </submittedName>
</protein>
<feature type="domain" description="NAD(P)-binding" evidence="1">
    <location>
        <begin position="24"/>
        <end position="150"/>
    </location>
</feature>
<dbReference type="InterPro" id="IPR016040">
    <property type="entry name" value="NAD(P)-bd_dom"/>
</dbReference>
<comment type="caution">
    <text evidence="2">The sequence shown here is derived from an EMBL/GenBank/DDBJ whole genome shotgun (WGS) entry which is preliminary data.</text>
</comment>
<evidence type="ECO:0000313" key="2">
    <source>
        <dbReference type="EMBL" id="MEB3366196.1"/>
    </source>
</evidence>
<proteinExistence type="predicted"/>
<accession>A0ABU6A3Y7</accession>
<dbReference type="Pfam" id="PF13460">
    <property type="entry name" value="NAD_binding_10"/>
    <property type="match status" value="1"/>
</dbReference>
<dbReference type="PANTHER" id="PTHR43162:SF1">
    <property type="entry name" value="PRESTALK A DIFFERENTIATION PROTEIN A"/>
    <property type="match status" value="1"/>
</dbReference>
<dbReference type="RefSeq" id="WP_324263761.1">
    <property type="nucleotide sequence ID" value="NZ_JAWLNX010000001.1"/>
</dbReference>
<sequence length="255" mass="27259">MILLTAMAASRKPGAVPTAPSVRSLVGHLRRRGEDVRVLVPESEAHGWPDDVPVHLGPVTDPAAFAAAASGADRVFLAGLVGESLSSLRMLTDALVTGGIRRVVVLGSHGSDFEDEISEETWQWSAFERCLEVRGIGWVRLRPTAVMANASVGGYPIPGSAAVEAVRLRGEVHEHFPDSPYAFIHEDDLAEIAATLLLDDVHRGTVDVSGTAVTARERLAALNSALGTDARIVELSAEQAADRWRHEGGPRTRSR</sequence>
<dbReference type="Gene3D" id="3.40.50.720">
    <property type="entry name" value="NAD(P)-binding Rossmann-like Domain"/>
    <property type="match status" value="1"/>
</dbReference>
<dbReference type="Proteomes" id="UP001327093">
    <property type="component" value="Unassembled WGS sequence"/>
</dbReference>
<evidence type="ECO:0000259" key="1">
    <source>
        <dbReference type="Pfam" id="PF13460"/>
    </source>
</evidence>
<reference evidence="2 3" key="1">
    <citation type="submission" date="2023-10" db="EMBL/GenBank/DDBJ databases">
        <title>Saccharopolyspora sp. nov., isolated from mangrove soil.</title>
        <authorList>
            <person name="Lu Y."/>
            <person name="Liu W."/>
        </authorList>
    </citation>
    <scope>NUCLEOTIDE SEQUENCE [LARGE SCALE GENOMIC DNA]</scope>
    <source>
        <strain evidence="2 3">S2-29</strain>
    </source>
</reference>
<name>A0ABU6A3Y7_9PSEU</name>
<dbReference type="InterPro" id="IPR036291">
    <property type="entry name" value="NAD(P)-bd_dom_sf"/>
</dbReference>
<evidence type="ECO:0000313" key="3">
    <source>
        <dbReference type="Proteomes" id="UP001327093"/>
    </source>
</evidence>
<dbReference type="PANTHER" id="PTHR43162">
    <property type="match status" value="1"/>
</dbReference>
<dbReference type="EMBL" id="JAWLNX010000001">
    <property type="protein sequence ID" value="MEB3366196.1"/>
    <property type="molecule type" value="Genomic_DNA"/>
</dbReference>
<keyword evidence="3" id="KW-1185">Reference proteome</keyword>
<gene>
    <name evidence="2" type="ORF">R4I43_02165</name>
</gene>
<dbReference type="InterPro" id="IPR051604">
    <property type="entry name" value="Ergot_Alk_Oxidoreductase"/>
</dbReference>